<dbReference type="SUPFAM" id="SSF52540">
    <property type="entry name" value="P-loop containing nucleoside triphosphate hydrolases"/>
    <property type="match status" value="1"/>
</dbReference>
<evidence type="ECO:0000256" key="2">
    <source>
        <dbReference type="ARBA" id="ARBA00022448"/>
    </source>
</evidence>
<feature type="transmembrane region" description="Helical" evidence="10">
    <location>
        <begin position="426"/>
        <end position="443"/>
    </location>
</feature>
<comment type="subcellular location">
    <subcellularLocation>
        <location evidence="1">Cell membrane</location>
        <topology evidence="1">Multi-pass membrane protein</topology>
    </subcellularLocation>
</comment>
<name>A0A917J2P0_9BACT</name>
<dbReference type="InterPro" id="IPR005074">
    <property type="entry name" value="Peptidase_C39"/>
</dbReference>
<dbReference type="RefSeq" id="WP_229687977.1">
    <property type="nucleotide sequence ID" value="NZ_BMIB01000004.1"/>
</dbReference>
<evidence type="ECO:0000256" key="7">
    <source>
        <dbReference type="ARBA" id="ARBA00022840"/>
    </source>
</evidence>
<keyword evidence="7" id="KW-0067">ATP-binding</keyword>
<dbReference type="PROSITE" id="PS50929">
    <property type="entry name" value="ABC_TM1F"/>
    <property type="match status" value="1"/>
</dbReference>
<dbReference type="Gene3D" id="1.20.1560.10">
    <property type="entry name" value="ABC transporter type 1, transmembrane domain"/>
    <property type="match status" value="1"/>
</dbReference>
<evidence type="ECO:0000313" key="14">
    <source>
        <dbReference type="EMBL" id="GGH78262.1"/>
    </source>
</evidence>
<evidence type="ECO:0000256" key="10">
    <source>
        <dbReference type="SAM" id="Phobius"/>
    </source>
</evidence>
<dbReference type="InterPro" id="IPR036640">
    <property type="entry name" value="ABC1_TM_sf"/>
</dbReference>
<accession>A0A917J2P0</accession>
<feature type="transmembrane region" description="Helical" evidence="10">
    <location>
        <begin position="276"/>
        <end position="300"/>
    </location>
</feature>
<feature type="domain" description="ABC transporter" evidence="11">
    <location>
        <begin position="482"/>
        <end position="717"/>
    </location>
</feature>
<dbReference type="GO" id="GO:0008233">
    <property type="term" value="F:peptidase activity"/>
    <property type="evidence" value="ECO:0007669"/>
    <property type="project" value="InterPro"/>
</dbReference>
<dbReference type="InterPro" id="IPR003439">
    <property type="entry name" value="ABC_transporter-like_ATP-bd"/>
</dbReference>
<feature type="domain" description="Peptidase C39" evidence="13">
    <location>
        <begin position="13"/>
        <end position="137"/>
    </location>
</feature>
<keyword evidence="15" id="KW-1185">Reference proteome</keyword>
<protein>
    <submittedName>
        <fullName evidence="14">Bacteriocin cleavage/export ABC transporter</fullName>
    </submittedName>
</protein>
<evidence type="ECO:0000256" key="1">
    <source>
        <dbReference type="ARBA" id="ARBA00004651"/>
    </source>
</evidence>
<dbReference type="Pfam" id="PF03412">
    <property type="entry name" value="Peptidase_C39"/>
    <property type="match status" value="1"/>
</dbReference>
<dbReference type="Gene3D" id="3.40.50.300">
    <property type="entry name" value="P-loop containing nucleotide triphosphate hydrolases"/>
    <property type="match status" value="1"/>
</dbReference>
<dbReference type="Proteomes" id="UP000627292">
    <property type="component" value="Unassembled WGS sequence"/>
</dbReference>
<evidence type="ECO:0000256" key="9">
    <source>
        <dbReference type="ARBA" id="ARBA00023136"/>
    </source>
</evidence>
<dbReference type="PROSITE" id="PS50990">
    <property type="entry name" value="PEPTIDASE_C39"/>
    <property type="match status" value="1"/>
</dbReference>
<keyword evidence="8 10" id="KW-1133">Transmembrane helix</keyword>
<keyword evidence="6" id="KW-0378">Hydrolase</keyword>
<dbReference type="InterPro" id="IPR027417">
    <property type="entry name" value="P-loop_NTPase"/>
</dbReference>
<dbReference type="InterPro" id="IPR011527">
    <property type="entry name" value="ABC1_TM_dom"/>
</dbReference>
<dbReference type="PROSITE" id="PS50893">
    <property type="entry name" value="ABC_TRANSPORTER_2"/>
    <property type="match status" value="1"/>
</dbReference>
<dbReference type="InterPro" id="IPR039421">
    <property type="entry name" value="Type_1_exporter"/>
</dbReference>
<dbReference type="GO" id="GO:0005524">
    <property type="term" value="F:ATP binding"/>
    <property type="evidence" value="ECO:0007669"/>
    <property type="project" value="UniProtKB-KW"/>
</dbReference>
<feature type="transmembrane region" description="Helical" evidence="10">
    <location>
        <begin position="203"/>
        <end position="221"/>
    </location>
</feature>
<comment type="caution">
    <text evidence="14">The sequence shown here is derived from an EMBL/GenBank/DDBJ whole genome shotgun (WGS) entry which is preliminary data.</text>
</comment>
<dbReference type="GO" id="GO:0006508">
    <property type="term" value="P:proteolysis"/>
    <property type="evidence" value="ECO:0007669"/>
    <property type="project" value="InterPro"/>
</dbReference>
<evidence type="ECO:0000259" key="12">
    <source>
        <dbReference type="PROSITE" id="PS50929"/>
    </source>
</evidence>
<evidence type="ECO:0000313" key="15">
    <source>
        <dbReference type="Proteomes" id="UP000627292"/>
    </source>
</evidence>
<evidence type="ECO:0000256" key="4">
    <source>
        <dbReference type="ARBA" id="ARBA00022692"/>
    </source>
</evidence>
<dbReference type="GO" id="GO:0015421">
    <property type="term" value="F:ABC-type oligopeptide transporter activity"/>
    <property type="evidence" value="ECO:0007669"/>
    <property type="project" value="TreeGrafter"/>
</dbReference>
<organism evidence="14 15">
    <name type="scientific">Filimonas zeae</name>
    <dbReference type="NCBI Taxonomy" id="1737353"/>
    <lineage>
        <taxon>Bacteria</taxon>
        <taxon>Pseudomonadati</taxon>
        <taxon>Bacteroidota</taxon>
        <taxon>Chitinophagia</taxon>
        <taxon>Chitinophagales</taxon>
        <taxon>Chitinophagaceae</taxon>
        <taxon>Filimonas</taxon>
    </lineage>
</organism>
<dbReference type="SUPFAM" id="SSF90123">
    <property type="entry name" value="ABC transporter transmembrane region"/>
    <property type="match status" value="1"/>
</dbReference>
<dbReference type="FunFam" id="3.40.50.300:FF:000221">
    <property type="entry name" value="Multidrug ABC transporter ATP-binding protein"/>
    <property type="match status" value="1"/>
</dbReference>
<evidence type="ECO:0000256" key="6">
    <source>
        <dbReference type="ARBA" id="ARBA00022801"/>
    </source>
</evidence>
<evidence type="ECO:0000259" key="11">
    <source>
        <dbReference type="PROSITE" id="PS50893"/>
    </source>
</evidence>
<dbReference type="InterPro" id="IPR017871">
    <property type="entry name" value="ABC_transporter-like_CS"/>
</dbReference>
<feature type="transmembrane region" description="Helical" evidence="10">
    <location>
        <begin position="396"/>
        <end position="414"/>
    </location>
</feature>
<keyword evidence="2" id="KW-0813">Transport</keyword>
<dbReference type="GO" id="GO:0016887">
    <property type="term" value="F:ATP hydrolysis activity"/>
    <property type="evidence" value="ECO:0007669"/>
    <property type="project" value="InterPro"/>
</dbReference>
<dbReference type="Pfam" id="PF00664">
    <property type="entry name" value="ABC_membrane"/>
    <property type="match status" value="1"/>
</dbReference>
<dbReference type="SMART" id="SM00382">
    <property type="entry name" value="AAA"/>
    <property type="match status" value="1"/>
</dbReference>
<gene>
    <name evidence="14" type="ORF">GCM10011379_45890</name>
</gene>
<dbReference type="Gene3D" id="3.90.70.10">
    <property type="entry name" value="Cysteine proteinases"/>
    <property type="match status" value="1"/>
</dbReference>
<dbReference type="PROSITE" id="PS00211">
    <property type="entry name" value="ABC_TRANSPORTER_1"/>
    <property type="match status" value="1"/>
</dbReference>
<evidence type="ECO:0000256" key="5">
    <source>
        <dbReference type="ARBA" id="ARBA00022741"/>
    </source>
</evidence>
<dbReference type="EMBL" id="BMIB01000004">
    <property type="protein sequence ID" value="GGH78262.1"/>
    <property type="molecule type" value="Genomic_DNA"/>
</dbReference>
<reference evidence="14" key="1">
    <citation type="journal article" date="2014" name="Int. J. Syst. Evol. Microbiol.">
        <title>Complete genome sequence of Corynebacterium casei LMG S-19264T (=DSM 44701T), isolated from a smear-ripened cheese.</title>
        <authorList>
            <consortium name="US DOE Joint Genome Institute (JGI-PGF)"/>
            <person name="Walter F."/>
            <person name="Albersmeier A."/>
            <person name="Kalinowski J."/>
            <person name="Ruckert C."/>
        </authorList>
    </citation>
    <scope>NUCLEOTIDE SEQUENCE</scope>
    <source>
        <strain evidence="14">CGMCC 1.15290</strain>
    </source>
</reference>
<proteinExistence type="predicted"/>
<dbReference type="PANTHER" id="PTHR43394">
    <property type="entry name" value="ATP-DEPENDENT PERMEASE MDL1, MITOCHONDRIAL"/>
    <property type="match status" value="1"/>
</dbReference>
<feature type="transmembrane region" description="Helical" evidence="10">
    <location>
        <begin position="306"/>
        <end position="324"/>
    </location>
</feature>
<keyword evidence="3" id="KW-1003">Cell membrane</keyword>
<feature type="transmembrane region" description="Helical" evidence="10">
    <location>
        <begin position="166"/>
        <end position="188"/>
    </location>
</feature>
<dbReference type="PANTHER" id="PTHR43394:SF1">
    <property type="entry name" value="ATP-BINDING CASSETTE SUB-FAMILY B MEMBER 10, MITOCHONDRIAL"/>
    <property type="match status" value="1"/>
</dbReference>
<keyword evidence="4 10" id="KW-0812">Transmembrane</keyword>
<dbReference type="CDD" id="cd18570">
    <property type="entry name" value="ABC_6TM_PCAT1_LagD_like"/>
    <property type="match status" value="1"/>
</dbReference>
<keyword evidence="9 10" id="KW-0472">Membrane</keyword>
<dbReference type="InterPro" id="IPR003593">
    <property type="entry name" value="AAA+_ATPase"/>
</dbReference>
<dbReference type="AlphaFoldDB" id="A0A917J2P0"/>
<evidence type="ECO:0000259" key="13">
    <source>
        <dbReference type="PROSITE" id="PS50990"/>
    </source>
</evidence>
<dbReference type="CDD" id="cd02418">
    <property type="entry name" value="Peptidase_C39B"/>
    <property type="match status" value="1"/>
</dbReference>
<feature type="domain" description="ABC transmembrane type-1" evidence="12">
    <location>
        <begin position="170"/>
        <end position="449"/>
    </location>
</feature>
<keyword evidence="5" id="KW-0547">Nucleotide-binding</keyword>
<evidence type="ECO:0000256" key="8">
    <source>
        <dbReference type="ARBA" id="ARBA00022989"/>
    </source>
</evidence>
<reference evidence="14" key="2">
    <citation type="submission" date="2020-09" db="EMBL/GenBank/DDBJ databases">
        <authorList>
            <person name="Sun Q."/>
            <person name="Zhou Y."/>
        </authorList>
    </citation>
    <scope>NUCLEOTIDE SEQUENCE</scope>
    <source>
        <strain evidence="14">CGMCC 1.15290</strain>
    </source>
</reference>
<dbReference type="Pfam" id="PF00005">
    <property type="entry name" value="ABC_tran"/>
    <property type="match status" value="1"/>
</dbReference>
<dbReference type="GO" id="GO:0005886">
    <property type="term" value="C:plasma membrane"/>
    <property type="evidence" value="ECO:0007669"/>
    <property type="project" value="UniProtKB-SubCell"/>
</dbReference>
<evidence type="ECO:0000256" key="3">
    <source>
        <dbReference type="ARBA" id="ARBA00022475"/>
    </source>
</evidence>
<sequence length="744" mass="82892">MMLFSRKKIAVKQRDITDCGAACLASVAAHYGLAMPVARIRQYASTDQKGTNILGLMEAAGKLGFSAKAVKAGMEAMAGVPYPAVAHVILQEKLSHYVVIYGADARNVTVMDPLDGRMHKWPKDVFRKQWTGVLMLLAPGESFERGDTTVPVVTRFAYLLRPHRSVLLQVLTGAVVYTVLGLSTSIFLQKIIDNVLPDGNRKLLNLMGMVMLLILLLQFFISHVKTILTIQTGQQIDARLILGYYKHLLRLPQQFFDTMRVGEIISRLNDAVKIRVFINEVLVSLAVNAFILLFSFGLMFTSYWKLAAIMLGIVPLYALVYFYANRVNKQTQRKLMEHSADLEAQLVESVHVAGTIKRFGLETYFNIKTEDRFVKMLRTVYRSAINGLWTANSSQLITSVFTILLLWIGASFVLDSKITPGELLSFYALIGYFTSPVVSLIGMNKTMQDAFIAADRLFEIMDLEKEVEGQRVTLTREMTGDVRFKGVQFRYGSRVPVFEGLDLTIAKGKITAIVGESGSGKTTLLSLLQHLYPLQAGHIYIGDHDIRYISADSLRSLVSVVPQKVDLFAGNVVENIAAGEFEPDIARLLVVCKAVGILEFIEQLPNGLATYLGENGVSLSGGQRQRLAIARALYRNPEILIMDEATSALDSASEQCIQQCIQQLRQAGKTIILIAHRLSSVIQADTILVMHNGKITEEGSHESLLQQGTAYYRMWEQQFPMISQLKRSRVKTVIVEDIHLPSQE</sequence>